<dbReference type="AlphaFoldDB" id="A0A1M6BHJ8"/>
<dbReference type="EMBL" id="FQZG01000007">
    <property type="protein sequence ID" value="SHI48202.1"/>
    <property type="molecule type" value="Genomic_DNA"/>
</dbReference>
<sequence>MRQLTARNVRSMGNNDEDRVPIIEARLLRTDDLIDLRLEATGCTLEPIDGGSELVCGPDSALVLHFPPQHIGEQVWQTMPAPPAPPPTPSQHVAAGPTRIVYQLAEGTRIPFTLDGVLAALPDLPLRVSKLATAAGEALDGAGPEPPADDETAIEAPYHLVVSPGPQGAFSHAVAPVGPPGRAELWRTRLTVRRDDGTLDDADAGRRIVRALWNRDQDQAPADFIPGSDDDQPLKPFDRYAIVAQTHGGIPENADTPLLVANLALSSLGAWFDWRQTWEFGQSIADYRHQAFMGRDGYVRVVYRLFSSSASITRMPLGPRR</sequence>
<reference evidence="1 2" key="1">
    <citation type="submission" date="2016-11" db="EMBL/GenBank/DDBJ databases">
        <authorList>
            <person name="Jaros S."/>
            <person name="Januszkiewicz K."/>
            <person name="Wedrychowicz H."/>
        </authorList>
    </citation>
    <scope>NUCLEOTIDE SEQUENCE [LARGE SCALE GENOMIC DNA]</scope>
    <source>
        <strain evidence="1 2">DSM 12906</strain>
    </source>
</reference>
<dbReference type="STRING" id="1123357.SAMN02745244_00432"/>
<gene>
    <name evidence="1" type="ORF">SAMN02745244_00432</name>
</gene>
<evidence type="ECO:0000313" key="1">
    <source>
        <dbReference type="EMBL" id="SHI48202.1"/>
    </source>
</evidence>
<protein>
    <submittedName>
        <fullName evidence="1">Uncharacterized protein</fullName>
    </submittedName>
</protein>
<evidence type="ECO:0000313" key="2">
    <source>
        <dbReference type="Proteomes" id="UP000184512"/>
    </source>
</evidence>
<name>A0A1M6BHJ8_9ACTN</name>
<dbReference type="Proteomes" id="UP000184512">
    <property type="component" value="Unassembled WGS sequence"/>
</dbReference>
<keyword evidence="2" id="KW-1185">Reference proteome</keyword>
<accession>A0A1M6BHJ8</accession>
<organism evidence="1 2">
    <name type="scientific">Tessaracoccus bendigoensis DSM 12906</name>
    <dbReference type="NCBI Taxonomy" id="1123357"/>
    <lineage>
        <taxon>Bacteria</taxon>
        <taxon>Bacillati</taxon>
        <taxon>Actinomycetota</taxon>
        <taxon>Actinomycetes</taxon>
        <taxon>Propionibacteriales</taxon>
        <taxon>Propionibacteriaceae</taxon>
        <taxon>Tessaracoccus</taxon>
    </lineage>
</organism>
<proteinExistence type="predicted"/>